<sequence>MSGLSGPLDRLNQGKVSAAKKLIELQLVTTKIMSLRSDLLVDAQPSHTFTQFLVQGLEETTPMDVDNRLARQVWIERLTVSSAVAALAFSVFDFILTLGDEVNMIWPQNRRSPTKWIFFANRYAGIIAQVVLTFKTVIFTEPECSRSTTRMLYTLNILTFGIVMACTQAVLTLRAYAIHRKDSRIAVVMSAILLAELAAFPGAWHLTAGEGKASILCMKSFTTRECFGFGAIFLLPQLSAIGLSSYRLLSHDWKAFPIANQVLQDDACLLSVNVSAFILTSALSLIDKDFNYVMHWWLLAVYPATGTRMILNIHQNGLRENHCHHSSADLSSCMFSDLLLVSNANSEFDRCDSPKFTKSSGPTSPSGLEEKFPR</sequence>
<feature type="region of interest" description="Disordered" evidence="1">
    <location>
        <begin position="355"/>
        <end position="374"/>
    </location>
</feature>
<proteinExistence type="predicted"/>
<dbReference type="Proteomes" id="UP000807306">
    <property type="component" value="Unassembled WGS sequence"/>
</dbReference>
<keyword evidence="2" id="KW-1133">Transmembrane helix</keyword>
<dbReference type="OrthoDB" id="3066463at2759"/>
<evidence type="ECO:0000259" key="3">
    <source>
        <dbReference type="Pfam" id="PF20151"/>
    </source>
</evidence>
<dbReference type="InterPro" id="IPR045340">
    <property type="entry name" value="DUF6533"/>
</dbReference>
<feature type="transmembrane region" description="Helical" evidence="2">
    <location>
        <begin position="227"/>
        <end position="246"/>
    </location>
</feature>
<dbReference type="EMBL" id="MU157836">
    <property type="protein sequence ID" value="KAF9531132.1"/>
    <property type="molecule type" value="Genomic_DNA"/>
</dbReference>
<comment type="caution">
    <text evidence="4">The sequence shown here is derived from an EMBL/GenBank/DDBJ whole genome shotgun (WGS) entry which is preliminary data.</text>
</comment>
<feature type="transmembrane region" description="Helical" evidence="2">
    <location>
        <begin position="119"/>
        <end position="139"/>
    </location>
</feature>
<evidence type="ECO:0000313" key="4">
    <source>
        <dbReference type="EMBL" id="KAF9531132.1"/>
    </source>
</evidence>
<feature type="transmembrane region" description="Helical" evidence="2">
    <location>
        <begin position="185"/>
        <end position="207"/>
    </location>
</feature>
<feature type="domain" description="DUF6533" evidence="3">
    <location>
        <begin position="82"/>
        <end position="127"/>
    </location>
</feature>
<feature type="transmembrane region" description="Helical" evidence="2">
    <location>
        <begin position="267"/>
        <end position="286"/>
    </location>
</feature>
<evidence type="ECO:0000256" key="1">
    <source>
        <dbReference type="SAM" id="MobiDB-lite"/>
    </source>
</evidence>
<keyword evidence="2" id="KW-0812">Transmembrane</keyword>
<evidence type="ECO:0000256" key="2">
    <source>
        <dbReference type="SAM" id="Phobius"/>
    </source>
</evidence>
<dbReference type="Pfam" id="PF20151">
    <property type="entry name" value="DUF6533"/>
    <property type="match status" value="1"/>
</dbReference>
<feature type="transmembrane region" description="Helical" evidence="2">
    <location>
        <begin position="151"/>
        <end position="173"/>
    </location>
</feature>
<organism evidence="4 5">
    <name type="scientific">Crepidotus variabilis</name>
    <dbReference type="NCBI Taxonomy" id="179855"/>
    <lineage>
        <taxon>Eukaryota</taxon>
        <taxon>Fungi</taxon>
        <taxon>Dikarya</taxon>
        <taxon>Basidiomycota</taxon>
        <taxon>Agaricomycotina</taxon>
        <taxon>Agaricomycetes</taxon>
        <taxon>Agaricomycetidae</taxon>
        <taxon>Agaricales</taxon>
        <taxon>Agaricineae</taxon>
        <taxon>Crepidotaceae</taxon>
        <taxon>Crepidotus</taxon>
    </lineage>
</organism>
<feature type="transmembrane region" description="Helical" evidence="2">
    <location>
        <begin position="78"/>
        <end position="98"/>
    </location>
</feature>
<evidence type="ECO:0000313" key="5">
    <source>
        <dbReference type="Proteomes" id="UP000807306"/>
    </source>
</evidence>
<protein>
    <recommendedName>
        <fullName evidence="3">DUF6533 domain-containing protein</fullName>
    </recommendedName>
</protein>
<keyword evidence="5" id="KW-1185">Reference proteome</keyword>
<keyword evidence="2" id="KW-0472">Membrane</keyword>
<reference evidence="4" key="1">
    <citation type="submission" date="2020-11" db="EMBL/GenBank/DDBJ databases">
        <authorList>
            <consortium name="DOE Joint Genome Institute"/>
            <person name="Ahrendt S."/>
            <person name="Riley R."/>
            <person name="Andreopoulos W."/>
            <person name="Labutti K."/>
            <person name="Pangilinan J."/>
            <person name="Ruiz-Duenas F.J."/>
            <person name="Barrasa J.M."/>
            <person name="Sanchez-Garcia M."/>
            <person name="Camarero S."/>
            <person name="Miyauchi S."/>
            <person name="Serrano A."/>
            <person name="Linde D."/>
            <person name="Babiker R."/>
            <person name="Drula E."/>
            <person name="Ayuso-Fernandez I."/>
            <person name="Pacheco R."/>
            <person name="Padilla G."/>
            <person name="Ferreira P."/>
            <person name="Barriuso J."/>
            <person name="Kellner H."/>
            <person name="Castanera R."/>
            <person name="Alfaro M."/>
            <person name="Ramirez L."/>
            <person name="Pisabarro A.G."/>
            <person name="Kuo A."/>
            <person name="Tritt A."/>
            <person name="Lipzen A."/>
            <person name="He G."/>
            <person name="Yan M."/>
            <person name="Ng V."/>
            <person name="Cullen D."/>
            <person name="Martin F."/>
            <person name="Rosso M.-N."/>
            <person name="Henrissat B."/>
            <person name="Hibbett D."/>
            <person name="Martinez A.T."/>
            <person name="Grigoriev I.V."/>
        </authorList>
    </citation>
    <scope>NUCLEOTIDE SEQUENCE</scope>
    <source>
        <strain evidence="4">CBS 506.95</strain>
    </source>
</reference>
<accession>A0A9P6ELS4</accession>
<feature type="compositionally biased region" description="Polar residues" evidence="1">
    <location>
        <begin position="356"/>
        <end position="366"/>
    </location>
</feature>
<name>A0A9P6ELS4_9AGAR</name>
<dbReference type="AlphaFoldDB" id="A0A9P6ELS4"/>
<gene>
    <name evidence="4" type="ORF">CPB83DRAFT_881645</name>
</gene>